<dbReference type="Proteomes" id="UP000637757">
    <property type="component" value="Unassembled WGS sequence"/>
</dbReference>
<sequence length="306" mass="34993">MKKWMKIFIITIALILVCIAGIATKIYYDLSKTSEQTFFDVSNERTAENSRKGFLSLYDETPFSIALLGIDTQDFSENTGRSDTIVVATLNPRRKEVQILSIPRDTYVTIIGREGKDKINHAYAYGGAGMTLSTLENYLEVPMDHYVSLDMTGLSQLVDIIDGVMVNNKTEFTYQGVTFPKGPQVLYGKSALIYSRMKKDDPLGDYGRQYRQRELILGIAKKLFNIKNLLHYQKMLTVLDKNMRTDLTFLDMKTIVLKYRPSFHKVSDLQLEGTERMIEGISYQEVSTEERTGKIKLLKENLEVNE</sequence>
<proteinExistence type="inferred from homology"/>
<dbReference type="Pfam" id="PF03816">
    <property type="entry name" value="LytR_cpsA_psr"/>
    <property type="match status" value="1"/>
</dbReference>
<name>A0A931FAB8_9ENTE</name>
<gene>
    <name evidence="3" type="ORF">IC227_01275</name>
</gene>
<protein>
    <submittedName>
        <fullName evidence="3">LCP family protein</fullName>
    </submittedName>
</protein>
<dbReference type="PANTHER" id="PTHR33392:SF6">
    <property type="entry name" value="POLYISOPRENYL-TEICHOIC ACID--PEPTIDOGLYCAN TEICHOIC ACID TRANSFERASE TAGU"/>
    <property type="match status" value="1"/>
</dbReference>
<dbReference type="AlphaFoldDB" id="A0A931FAB8"/>
<comment type="caution">
    <text evidence="3">The sequence shown here is derived from an EMBL/GenBank/DDBJ whole genome shotgun (WGS) entry which is preliminary data.</text>
</comment>
<accession>A0A931FAB8</accession>
<reference evidence="3" key="1">
    <citation type="submission" date="2020-09" db="EMBL/GenBank/DDBJ databases">
        <title>Genomic insights into the novelty and pathogenicity of a unique biofilm-forming Enterococcus sp. bacteria (Enterococcus lacertideformus) identified in reptiles.</title>
        <authorList>
            <person name="Agius J.E."/>
            <person name="Phalen D.N."/>
            <person name="Rose K."/>
            <person name="Eden J.-S."/>
        </authorList>
    </citation>
    <scope>NUCLEOTIDE SEQUENCE</scope>
    <source>
        <strain evidence="3">PHRS 0518</strain>
    </source>
</reference>
<dbReference type="PANTHER" id="PTHR33392">
    <property type="entry name" value="POLYISOPRENYL-TEICHOIC ACID--PEPTIDOGLYCAN TEICHOIC ACID TRANSFERASE TAGU"/>
    <property type="match status" value="1"/>
</dbReference>
<comment type="similarity">
    <text evidence="1">Belongs to the LytR/CpsA/Psr (LCP) family.</text>
</comment>
<organism evidence="3 4">
    <name type="scientific">Enterococcus lacertideformus</name>
    <dbReference type="NCBI Taxonomy" id="2771493"/>
    <lineage>
        <taxon>Bacteria</taxon>
        <taxon>Bacillati</taxon>
        <taxon>Bacillota</taxon>
        <taxon>Bacilli</taxon>
        <taxon>Lactobacillales</taxon>
        <taxon>Enterococcaceae</taxon>
        <taxon>Enterococcus</taxon>
    </lineage>
</organism>
<dbReference type="InterPro" id="IPR050922">
    <property type="entry name" value="LytR/CpsA/Psr_CW_biosynth"/>
</dbReference>
<dbReference type="EMBL" id="JADAKE010000004">
    <property type="protein sequence ID" value="MBF8807287.1"/>
    <property type="molecule type" value="Genomic_DNA"/>
</dbReference>
<keyword evidence="4" id="KW-1185">Reference proteome</keyword>
<dbReference type="Gene3D" id="3.40.630.190">
    <property type="entry name" value="LCP protein"/>
    <property type="match status" value="1"/>
</dbReference>
<evidence type="ECO:0000259" key="2">
    <source>
        <dbReference type="Pfam" id="PF03816"/>
    </source>
</evidence>
<evidence type="ECO:0000313" key="4">
    <source>
        <dbReference type="Proteomes" id="UP000637757"/>
    </source>
</evidence>
<dbReference type="InterPro" id="IPR004474">
    <property type="entry name" value="LytR_CpsA_psr"/>
</dbReference>
<dbReference type="NCBIfam" id="TIGR00350">
    <property type="entry name" value="lytR_cpsA_psr"/>
    <property type="match status" value="1"/>
</dbReference>
<evidence type="ECO:0000256" key="1">
    <source>
        <dbReference type="ARBA" id="ARBA00006068"/>
    </source>
</evidence>
<evidence type="ECO:0000313" key="3">
    <source>
        <dbReference type="EMBL" id="MBF8807287.1"/>
    </source>
</evidence>
<feature type="domain" description="Cell envelope-related transcriptional attenuator" evidence="2">
    <location>
        <begin position="81"/>
        <end position="223"/>
    </location>
</feature>